<dbReference type="AlphaFoldDB" id="A0A7S4FK98"/>
<sequence>MSSWRLDGCFIVVTGSTKGIGKATALEMLKLGAHITVTSRTQSDVDALVEAWTKEFGDGRVKGCASDLSTPEGRDRLLEQVTEHWGGKLHCLVNNAGVNKRKPVHEVTEEDFNTIVPCNMDSCFWLCQKFYPLLKCTKNSSIINVSSVAGVTSTGSGALYAMSKAAMVQLTKTLACEWGPVDGIRVNCVAPWMTLTPMLEAAIKDDPSKMNKVAEWTPLGRPAYPEEPASAICFLAMPASSYITGQIISVDGGLTANGFAGDCVPKPLPK</sequence>
<dbReference type="PANTHER" id="PTHR42898:SF6">
    <property type="entry name" value="NADP-DEPENDENT MANNITOL DEHYDROGENASE"/>
    <property type="match status" value="1"/>
</dbReference>
<organism evidence="3">
    <name type="scientific">Eutreptiella gymnastica</name>
    <dbReference type="NCBI Taxonomy" id="73025"/>
    <lineage>
        <taxon>Eukaryota</taxon>
        <taxon>Discoba</taxon>
        <taxon>Euglenozoa</taxon>
        <taxon>Euglenida</taxon>
        <taxon>Spirocuta</taxon>
        <taxon>Euglenophyceae</taxon>
        <taxon>Eutreptiales</taxon>
        <taxon>Eutreptiaceae</taxon>
        <taxon>Eutreptiella</taxon>
    </lineage>
</organism>
<dbReference type="Pfam" id="PF13561">
    <property type="entry name" value="adh_short_C2"/>
    <property type="match status" value="1"/>
</dbReference>
<dbReference type="PRINTS" id="PR00080">
    <property type="entry name" value="SDRFAMILY"/>
</dbReference>
<dbReference type="EMBL" id="HBJA01030595">
    <property type="protein sequence ID" value="CAE0798969.1"/>
    <property type="molecule type" value="Transcribed_RNA"/>
</dbReference>
<gene>
    <name evidence="3" type="ORF">EGYM00163_LOCUS10090</name>
</gene>
<keyword evidence="1" id="KW-0560">Oxidoreductase</keyword>
<dbReference type="PROSITE" id="PS00061">
    <property type="entry name" value="ADH_SHORT"/>
    <property type="match status" value="1"/>
</dbReference>
<name>A0A7S4FK98_9EUGL</name>
<feature type="domain" description="Ketoreductase" evidence="2">
    <location>
        <begin position="9"/>
        <end position="184"/>
    </location>
</feature>
<dbReference type="GO" id="GO:0016491">
    <property type="term" value="F:oxidoreductase activity"/>
    <property type="evidence" value="ECO:0007669"/>
    <property type="project" value="UniProtKB-KW"/>
</dbReference>
<protein>
    <recommendedName>
        <fullName evidence="2">Ketoreductase domain-containing protein</fullName>
    </recommendedName>
</protein>
<evidence type="ECO:0000256" key="1">
    <source>
        <dbReference type="ARBA" id="ARBA00023002"/>
    </source>
</evidence>
<dbReference type="PRINTS" id="PR00081">
    <property type="entry name" value="GDHRDH"/>
</dbReference>
<dbReference type="InterPro" id="IPR036291">
    <property type="entry name" value="NAD(P)-bd_dom_sf"/>
</dbReference>
<evidence type="ECO:0000259" key="2">
    <source>
        <dbReference type="SMART" id="SM00822"/>
    </source>
</evidence>
<evidence type="ECO:0000313" key="3">
    <source>
        <dbReference type="EMBL" id="CAE0798969.1"/>
    </source>
</evidence>
<dbReference type="FunFam" id="3.40.50.720:FF:000084">
    <property type="entry name" value="Short-chain dehydrogenase reductase"/>
    <property type="match status" value="1"/>
</dbReference>
<reference evidence="3" key="1">
    <citation type="submission" date="2021-01" db="EMBL/GenBank/DDBJ databases">
        <authorList>
            <person name="Corre E."/>
            <person name="Pelletier E."/>
            <person name="Niang G."/>
            <person name="Scheremetjew M."/>
            <person name="Finn R."/>
            <person name="Kale V."/>
            <person name="Holt S."/>
            <person name="Cochrane G."/>
            <person name="Meng A."/>
            <person name="Brown T."/>
            <person name="Cohen L."/>
        </authorList>
    </citation>
    <scope>NUCLEOTIDE SEQUENCE</scope>
    <source>
        <strain evidence="3">CCMP1594</strain>
    </source>
</reference>
<proteinExistence type="predicted"/>
<dbReference type="InterPro" id="IPR002347">
    <property type="entry name" value="SDR_fam"/>
</dbReference>
<dbReference type="Gene3D" id="3.40.50.720">
    <property type="entry name" value="NAD(P)-binding Rossmann-like Domain"/>
    <property type="match status" value="1"/>
</dbReference>
<accession>A0A7S4FK98</accession>
<dbReference type="SMART" id="SM00822">
    <property type="entry name" value="PKS_KR"/>
    <property type="match status" value="1"/>
</dbReference>
<dbReference type="PANTHER" id="PTHR42898">
    <property type="entry name" value="TROPINONE REDUCTASE"/>
    <property type="match status" value="1"/>
</dbReference>
<dbReference type="InterPro" id="IPR045000">
    <property type="entry name" value="TR"/>
</dbReference>
<dbReference type="SUPFAM" id="SSF51735">
    <property type="entry name" value="NAD(P)-binding Rossmann-fold domains"/>
    <property type="match status" value="1"/>
</dbReference>
<dbReference type="InterPro" id="IPR020904">
    <property type="entry name" value="Sc_DH/Rdtase_CS"/>
</dbReference>
<dbReference type="InterPro" id="IPR057326">
    <property type="entry name" value="KR_dom"/>
</dbReference>